<evidence type="ECO:0000313" key="3">
    <source>
        <dbReference type="EMBL" id="RRT85963.1"/>
    </source>
</evidence>
<keyword evidence="2" id="KW-0472">Membrane</keyword>
<keyword evidence="2" id="KW-0812">Transmembrane</keyword>
<evidence type="ECO:0000256" key="2">
    <source>
        <dbReference type="SAM" id="Phobius"/>
    </source>
</evidence>
<feature type="region of interest" description="Disordered" evidence="1">
    <location>
        <begin position="192"/>
        <end position="215"/>
    </location>
</feature>
<keyword evidence="2" id="KW-1133">Transmembrane helix</keyword>
<gene>
    <name evidence="3" type="ORF">B296_00005456</name>
</gene>
<dbReference type="EMBL" id="AMZH03000034">
    <property type="protein sequence ID" value="RRT85963.1"/>
    <property type="molecule type" value="Genomic_DNA"/>
</dbReference>
<accession>A0A427BC11</accession>
<dbReference type="AlphaFoldDB" id="A0A427BC11"/>
<protein>
    <submittedName>
        <fullName evidence="3">Uncharacterized protein</fullName>
    </submittedName>
</protein>
<evidence type="ECO:0000256" key="1">
    <source>
        <dbReference type="SAM" id="MobiDB-lite"/>
    </source>
</evidence>
<feature type="compositionally biased region" description="Polar residues" evidence="1">
    <location>
        <begin position="1"/>
        <end position="19"/>
    </location>
</feature>
<sequence length="317" mass="36255">MWCCQGSSSCSVPPNTGGTYRSDRIPIREPPATEQYRRNRSSISTVDGRLREKEEGEEEREKRGRYLIFLDSPCDSSPTGDSSPPGFLLPAWGDEAIRKRERGERNDIASSLRFYFLTYIILYGMHCMYRLVPSTVSYRDKHGMPVQTEWVKPSTQILLFIQQRSSAQLQQASTQFKRHEAFERLAHNKVFPSSKGSVGTNKDQHNSADPAPKSVIGELNQHSRSKFDYSTIVVESSWEPRSVLQLEQNIEDSSKARRCTVYNNFDEDIEGISGENITDKDINRVFDVILMYVCVFRFLFMLCTTCNMLAIDLTTLV</sequence>
<feature type="compositionally biased region" description="Basic and acidic residues" evidence="1">
    <location>
        <begin position="48"/>
        <end position="58"/>
    </location>
</feature>
<dbReference type="Proteomes" id="UP000287651">
    <property type="component" value="Unassembled WGS sequence"/>
</dbReference>
<evidence type="ECO:0000313" key="4">
    <source>
        <dbReference type="Proteomes" id="UP000287651"/>
    </source>
</evidence>
<proteinExistence type="predicted"/>
<feature type="region of interest" description="Disordered" evidence="1">
    <location>
        <begin position="1"/>
        <end position="58"/>
    </location>
</feature>
<organism evidence="3 4">
    <name type="scientific">Ensete ventricosum</name>
    <name type="common">Abyssinian banana</name>
    <name type="synonym">Musa ensete</name>
    <dbReference type="NCBI Taxonomy" id="4639"/>
    <lineage>
        <taxon>Eukaryota</taxon>
        <taxon>Viridiplantae</taxon>
        <taxon>Streptophyta</taxon>
        <taxon>Embryophyta</taxon>
        <taxon>Tracheophyta</taxon>
        <taxon>Spermatophyta</taxon>
        <taxon>Magnoliopsida</taxon>
        <taxon>Liliopsida</taxon>
        <taxon>Zingiberales</taxon>
        <taxon>Musaceae</taxon>
        <taxon>Ensete</taxon>
    </lineage>
</organism>
<reference evidence="3 4" key="1">
    <citation type="journal article" date="2014" name="Agronomy (Basel)">
        <title>A Draft Genome Sequence for Ensete ventricosum, the Drought-Tolerant Tree Against Hunger.</title>
        <authorList>
            <person name="Harrison J."/>
            <person name="Moore K.A."/>
            <person name="Paszkiewicz K."/>
            <person name="Jones T."/>
            <person name="Grant M."/>
            <person name="Ambacheew D."/>
            <person name="Muzemil S."/>
            <person name="Studholme D.J."/>
        </authorList>
    </citation>
    <scope>NUCLEOTIDE SEQUENCE [LARGE SCALE GENOMIC DNA]</scope>
</reference>
<name>A0A427BC11_ENSVE</name>
<comment type="caution">
    <text evidence="3">The sequence shown here is derived from an EMBL/GenBank/DDBJ whole genome shotgun (WGS) entry which is preliminary data.</text>
</comment>
<feature type="transmembrane region" description="Helical" evidence="2">
    <location>
        <begin position="289"/>
        <end position="311"/>
    </location>
</feature>